<reference evidence="6" key="2">
    <citation type="submission" date="2019-10" db="EMBL/GenBank/DDBJ databases">
        <title>Conservation and host-specific expression of non-tandemly repeated heterogenous ribosome RNA gene in arbuscular mycorrhizal fungi.</title>
        <authorList>
            <person name="Maeda T."/>
            <person name="Kobayashi Y."/>
            <person name="Nakagawa T."/>
            <person name="Ezawa T."/>
            <person name="Yamaguchi K."/>
            <person name="Bino T."/>
            <person name="Nishimoto Y."/>
            <person name="Shigenobu S."/>
            <person name="Kawaguchi M."/>
        </authorList>
    </citation>
    <scope>NUCLEOTIDE SEQUENCE</scope>
    <source>
        <strain evidence="6">HR1</strain>
    </source>
</reference>
<keyword evidence="7" id="KW-1185">Reference proteome</keyword>
<gene>
    <name evidence="6" type="ORF">RCL2_001101000</name>
    <name evidence="5" type="ORF">RclHR1_05470007</name>
</gene>
<keyword evidence="6" id="KW-0378">Hydrolase</keyword>
<dbReference type="GO" id="GO:0016787">
    <property type="term" value="F:hydrolase activity"/>
    <property type="evidence" value="ECO:0007669"/>
    <property type="project" value="UniProtKB-KW"/>
</dbReference>
<evidence type="ECO:0000313" key="6">
    <source>
        <dbReference type="EMBL" id="GES83860.1"/>
    </source>
</evidence>
<dbReference type="Pfam" id="PF20147">
    <property type="entry name" value="Crinkler"/>
    <property type="match status" value="1"/>
</dbReference>
<evidence type="ECO:0000256" key="2">
    <source>
        <dbReference type="ARBA" id="ARBA00004613"/>
    </source>
</evidence>
<keyword evidence="3" id="KW-0964">Secreted</keyword>
<dbReference type="AlphaFoldDB" id="A0A2Z6RMH3"/>
<comment type="caution">
    <text evidence="5">The sequence shown here is derived from an EMBL/GenBank/DDBJ whole genome shotgun (WGS) entry which is preliminary data.</text>
</comment>
<evidence type="ECO:0000313" key="7">
    <source>
        <dbReference type="Proteomes" id="UP000247702"/>
    </source>
</evidence>
<accession>A0A2Z6RMH3</accession>
<dbReference type="GO" id="GO:0043657">
    <property type="term" value="C:host cell"/>
    <property type="evidence" value="ECO:0007669"/>
    <property type="project" value="UniProtKB-SubCell"/>
</dbReference>
<reference evidence="5 7" key="1">
    <citation type="submission" date="2017-11" db="EMBL/GenBank/DDBJ databases">
        <title>The genome of Rhizophagus clarus HR1 reveals common genetic basis of auxotrophy among arbuscular mycorrhizal fungi.</title>
        <authorList>
            <person name="Kobayashi Y."/>
        </authorList>
    </citation>
    <scope>NUCLEOTIDE SEQUENCE [LARGE SCALE GENOMIC DNA]</scope>
    <source>
        <strain evidence="5 7">HR1</strain>
    </source>
</reference>
<dbReference type="OrthoDB" id="2420447at2759"/>
<evidence type="ECO:0000313" key="5">
    <source>
        <dbReference type="EMBL" id="GBC04016.1"/>
    </source>
</evidence>
<evidence type="ECO:0000256" key="1">
    <source>
        <dbReference type="ARBA" id="ARBA00004340"/>
    </source>
</evidence>
<comment type="subcellular location">
    <subcellularLocation>
        <location evidence="1">Host cell</location>
    </subcellularLocation>
    <subcellularLocation>
        <location evidence="2">Secreted</location>
    </subcellularLocation>
</comment>
<name>A0A2Z6RMH3_9GLOM</name>
<proteinExistence type="predicted"/>
<organism evidence="5 7">
    <name type="scientific">Rhizophagus clarus</name>
    <dbReference type="NCBI Taxonomy" id="94130"/>
    <lineage>
        <taxon>Eukaryota</taxon>
        <taxon>Fungi</taxon>
        <taxon>Fungi incertae sedis</taxon>
        <taxon>Mucoromycota</taxon>
        <taxon>Glomeromycotina</taxon>
        <taxon>Glomeromycetes</taxon>
        <taxon>Glomerales</taxon>
        <taxon>Glomeraceae</taxon>
        <taxon>Rhizophagus</taxon>
    </lineage>
</organism>
<evidence type="ECO:0000256" key="3">
    <source>
        <dbReference type="ARBA" id="ARBA00022525"/>
    </source>
</evidence>
<dbReference type="EMBL" id="BEXD01003923">
    <property type="protein sequence ID" value="GBC04016.1"/>
    <property type="molecule type" value="Genomic_DNA"/>
</dbReference>
<evidence type="ECO:0000259" key="4">
    <source>
        <dbReference type="Pfam" id="PF20147"/>
    </source>
</evidence>
<sequence>MKVSLNCAFLIKYLFDSFIIVLNEINTICYSKINYSLKIGNIKSIIWNKKKKVLPFIKDSDLMNLWKVDIALNNEYFNEEQIKSKGVMLVPIYPFSKYFPDKTAIDESLIIMLVPATIATGQKRYADLESVGTESKRLKIVENVFIKEPPKLYPDSDQCIAECFYKSKLPISDDNYIDMCLD</sequence>
<dbReference type="Proteomes" id="UP000615446">
    <property type="component" value="Unassembled WGS sequence"/>
</dbReference>
<protein>
    <submittedName>
        <fullName evidence="6">P-loop containing nucleoside triphosphate hydrolase protein</fullName>
    </submittedName>
</protein>
<dbReference type="InterPro" id="IPR045379">
    <property type="entry name" value="Crinkler_N"/>
</dbReference>
<feature type="domain" description="Crinkler effector protein N-terminal" evidence="4">
    <location>
        <begin position="4"/>
        <end position="104"/>
    </location>
</feature>
<dbReference type="Proteomes" id="UP000247702">
    <property type="component" value="Unassembled WGS sequence"/>
</dbReference>
<dbReference type="EMBL" id="BLAL01000074">
    <property type="protein sequence ID" value="GES83860.1"/>
    <property type="molecule type" value="Genomic_DNA"/>
</dbReference>
<dbReference type="GO" id="GO:0005576">
    <property type="term" value="C:extracellular region"/>
    <property type="evidence" value="ECO:0007669"/>
    <property type="project" value="UniProtKB-SubCell"/>
</dbReference>